<name>M5UNJ9_9BACT</name>
<dbReference type="NCBIfam" id="TIGR00238">
    <property type="entry name" value="KamA family radical SAM protein"/>
    <property type="match status" value="1"/>
</dbReference>
<reference evidence="18 19" key="1">
    <citation type="journal article" date="2013" name="Mar. Genomics">
        <title>Expression of sulfatases in Rhodopirellula baltica and the diversity of sulfatases in the genus Rhodopirellula.</title>
        <authorList>
            <person name="Wegner C.E."/>
            <person name="Richter-Heitmann T."/>
            <person name="Klindworth A."/>
            <person name="Klockow C."/>
            <person name="Richter M."/>
            <person name="Achstetter T."/>
            <person name="Glockner F.O."/>
            <person name="Harder J."/>
        </authorList>
    </citation>
    <scope>NUCLEOTIDE SEQUENCE [LARGE SCALE GENOMIC DNA]</scope>
    <source>
        <strain evidence="18 19">SM41</strain>
    </source>
</reference>
<keyword evidence="6 14" id="KW-0004">4Fe-4S</keyword>
<dbReference type="PROSITE" id="PS51918">
    <property type="entry name" value="RADICAL_SAM"/>
    <property type="match status" value="1"/>
</dbReference>
<dbReference type="PATRIC" id="fig|1263870.3.peg.1069"/>
<dbReference type="SFLD" id="SFLDF00314">
    <property type="entry name" value="L-lysine_2_3-aminomutase_(yjeK"/>
    <property type="match status" value="1"/>
</dbReference>
<dbReference type="Gene3D" id="3.20.20.70">
    <property type="entry name" value="Aldolase class I"/>
    <property type="match status" value="1"/>
</dbReference>
<dbReference type="SUPFAM" id="SSF102114">
    <property type="entry name" value="Radical SAM enzymes"/>
    <property type="match status" value="1"/>
</dbReference>
<dbReference type="InterPro" id="IPR058240">
    <property type="entry name" value="rSAM_sf"/>
</dbReference>
<evidence type="ECO:0000256" key="15">
    <source>
        <dbReference type="PIRSR" id="PIRSR603739-50"/>
    </source>
</evidence>
<evidence type="ECO:0000313" key="19">
    <source>
        <dbReference type="Proteomes" id="UP000011885"/>
    </source>
</evidence>
<keyword evidence="19" id="KW-1185">Reference proteome</keyword>
<dbReference type="InterPro" id="IPR022462">
    <property type="entry name" value="EpmB"/>
</dbReference>
<dbReference type="RefSeq" id="WP_008674979.1">
    <property type="nucleotide sequence ID" value="NZ_ANOH01000079.1"/>
</dbReference>
<dbReference type="GO" id="GO:0016853">
    <property type="term" value="F:isomerase activity"/>
    <property type="evidence" value="ECO:0007669"/>
    <property type="project" value="UniProtKB-KW"/>
</dbReference>
<dbReference type="SFLD" id="SFLDG01070">
    <property type="entry name" value="PLP-dependent"/>
    <property type="match status" value="1"/>
</dbReference>
<proteinExistence type="inferred from homology"/>
<evidence type="ECO:0000256" key="7">
    <source>
        <dbReference type="ARBA" id="ARBA00022691"/>
    </source>
</evidence>
<evidence type="ECO:0000256" key="9">
    <source>
        <dbReference type="ARBA" id="ARBA00022898"/>
    </source>
</evidence>
<keyword evidence="7" id="KW-0949">S-adenosyl-L-methionine</keyword>
<evidence type="ECO:0000256" key="13">
    <source>
        <dbReference type="ARBA" id="ARBA00030756"/>
    </source>
</evidence>
<feature type="compositionally biased region" description="Basic and acidic residues" evidence="16">
    <location>
        <begin position="63"/>
        <end position="81"/>
    </location>
</feature>
<feature type="compositionally biased region" description="Basic and acidic residues" evidence="16">
    <location>
        <begin position="38"/>
        <end position="47"/>
    </location>
</feature>
<accession>M5UNJ9</accession>
<comment type="caution">
    <text evidence="18">The sequence shown here is derived from an EMBL/GenBank/DDBJ whole genome shotgun (WGS) entry which is preliminary data.</text>
</comment>
<dbReference type="Pfam" id="PF04055">
    <property type="entry name" value="Radical_SAM"/>
    <property type="match status" value="1"/>
</dbReference>
<evidence type="ECO:0000256" key="14">
    <source>
        <dbReference type="PIRSR" id="PIRSR004911-1"/>
    </source>
</evidence>
<evidence type="ECO:0000256" key="3">
    <source>
        <dbReference type="ARBA" id="ARBA00001966"/>
    </source>
</evidence>
<evidence type="ECO:0000256" key="16">
    <source>
        <dbReference type="SAM" id="MobiDB-lite"/>
    </source>
</evidence>
<feature type="domain" description="Radical SAM core" evidence="17">
    <location>
        <begin position="187"/>
        <end position="399"/>
    </location>
</feature>
<evidence type="ECO:0000256" key="1">
    <source>
        <dbReference type="ARBA" id="ARBA00001352"/>
    </source>
</evidence>
<evidence type="ECO:0000256" key="2">
    <source>
        <dbReference type="ARBA" id="ARBA00001933"/>
    </source>
</evidence>
<sequence length="416" mass="45995">MNQDYRDLSSDSTSKVNPTDESLTTEGAIVLPLSGKEISPKADRPSDIPDAAPEPPHPLASERASERASEHPNEHFSEREDDRWLDSMRDAIRSGDELLDLLGLPAETLAPTNAIADESGKTAAKAPDYGFPVFVPREFAARMRPGDPNDPLLRQVLPIPDEGVEVPGFGPDPVGDLQANVVPGVLHKYSGRALVITTGACGVHCRYCFRRTFPYPQTGSRSQAYAPSIDYLSKRDDIEEVILSGGDPLTLSDASLDDLIRRIESIPHVQRLRIHTRMPIVIPSRVNERLVDRLRCSRLNAWMVVHCNHAAEIDAATERSLARLVDNGIPVLNQSVLLRGVNDDVDTLEELSRALIACRVMPYYLHQLDRVSGASHFEVNAERGRELIDELETRLPGFAVPRFVTEIAGEQSKTRL</sequence>
<evidence type="ECO:0000313" key="18">
    <source>
        <dbReference type="EMBL" id="EMI57578.1"/>
    </source>
</evidence>
<evidence type="ECO:0000256" key="4">
    <source>
        <dbReference type="ARBA" id="ARBA00008703"/>
    </source>
</evidence>
<dbReference type="GO" id="GO:0046872">
    <property type="term" value="F:metal ion binding"/>
    <property type="evidence" value="ECO:0007669"/>
    <property type="project" value="UniProtKB-KW"/>
</dbReference>
<dbReference type="PIRSF" id="PIRSF004911">
    <property type="entry name" value="DUF160"/>
    <property type="match status" value="1"/>
</dbReference>
<comment type="cofactor">
    <cofactor evidence="3">
        <name>[4Fe-4S] cluster</name>
        <dbReference type="ChEBI" id="CHEBI:49883"/>
    </cofactor>
</comment>
<feature type="binding site" evidence="14">
    <location>
        <position position="208"/>
    </location>
    <ligand>
        <name>[4Fe-4S] cluster</name>
        <dbReference type="ChEBI" id="CHEBI:49883"/>
        <note>4Fe-4S-S-AdoMet</note>
    </ligand>
</feature>
<dbReference type="CDD" id="cd01335">
    <property type="entry name" value="Radical_SAM"/>
    <property type="match status" value="1"/>
</dbReference>
<keyword evidence="8 14" id="KW-0479">Metal-binding</keyword>
<dbReference type="AlphaFoldDB" id="M5UNJ9"/>
<keyword evidence="10" id="KW-0408">Iron</keyword>
<evidence type="ECO:0000256" key="6">
    <source>
        <dbReference type="ARBA" id="ARBA00022485"/>
    </source>
</evidence>
<protein>
    <recommendedName>
        <fullName evidence="5">L-lysine 2,3-aminomutase</fullName>
    </recommendedName>
    <alternativeName>
        <fullName evidence="13">EF-P post-translational modification enzyme B</fullName>
    </alternativeName>
</protein>
<feature type="compositionally biased region" description="Polar residues" evidence="16">
    <location>
        <begin position="10"/>
        <end position="25"/>
    </location>
</feature>
<dbReference type="InterPro" id="IPR003739">
    <property type="entry name" value="Lys_aminomutase/Glu_NH3_mut"/>
</dbReference>
<feature type="modified residue" description="N6-(pyridoxal phosphate)lysine" evidence="15">
    <location>
        <position position="413"/>
    </location>
</feature>
<evidence type="ECO:0000256" key="11">
    <source>
        <dbReference type="ARBA" id="ARBA00023014"/>
    </source>
</evidence>
<dbReference type="NCBIfam" id="TIGR03821">
    <property type="entry name" value="EFP_modif_epmB"/>
    <property type="match status" value="1"/>
</dbReference>
<comment type="catalytic activity">
    <reaction evidence="1">
        <text>L-lysine = D-beta-lysine</text>
        <dbReference type="Rhea" id="RHEA:44148"/>
        <dbReference type="ChEBI" id="CHEBI:32551"/>
        <dbReference type="ChEBI" id="CHEBI:84138"/>
    </reaction>
</comment>
<feature type="binding site" evidence="14">
    <location>
        <position position="205"/>
    </location>
    <ligand>
        <name>[4Fe-4S] cluster</name>
        <dbReference type="ChEBI" id="CHEBI:49883"/>
        <note>4Fe-4S-S-AdoMet</note>
    </ligand>
</feature>
<feature type="binding site" evidence="14">
    <location>
        <position position="201"/>
    </location>
    <ligand>
        <name>[4Fe-4S] cluster</name>
        <dbReference type="ChEBI" id="CHEBI:49883"/>
        <note>4Fe-4S-S-AdoMet</note>
    </ligand>
</feature>
<keyword evidence="11 14" id="KW-0411">Iron-sulfur</keyword>
<keyword evidence="12" id="KW-0413">Isomerase</keyword>
<feature type="region of interest" description="Disordered" evidence="16">
    <location>
        <begin position="1"/>
        <end position="81"/>
    </location>
</feature>
<dbReference type="SFLD" id="SFLDS00029">
    <property type="entry name" value="Radical_SAM"/>
    <property type="match status" value="1"/>
</dbReference>
<evidence type="ECO:0000256" key="8">
    <source>
        <dbReference type="ARBA" id="ARBA00022723"/>
    </source>
</evidence>
<keyword evidence="9 15" id="KW-0663">Pyridoxal phosphate</keyword>
<dbReference type="GO" id="GO:0051539">
    <property type="term" value="F:4 iron, 4 sulfur cluster binding"/>
    <property type="evidence" value="ECO:0007669"/>
    <property type="project" value="UniProtKB-KW"/>
</dbReference>
<dbReference type="InterPro" id="IPR013785">
    <property type="entry name" value="Aldolase_TIM"/>
</dbReference>
<dbReference type="InterPro" id="IPR007197">
    <property type="entry name" value="rSAM"/>
</dbReference>
<gene>
    <name evidence="18" type="ORF">RSSM_00983</name>
</gene>
<evidence type="ECO:0000256" key="12">
    <source>
        <dbReference type="ARBA" id="ARBA00023235"/>
    </source>
</evidence>
<organism evidence="18 19">
    <name type="scientific">Rhodopirellula sallentina SM41</name>
    <dbReference type="NCBI Taxonomy" id="1263870"/>
    <lineage>
        <taxon>Bacteria</taxon>
        <taxon>Pseudomonadati</taxon>
        <taxon>Planctomycetota</taxon>
        <taxon>Planctomycetia</taxon>
        <taxon>Pirellulales</taxon>
        <taxon>Pirellulaceae</taxon>
        <taxon>Rhodopirellula</taxon>
    </lineage>
</organism>
<evidence type="ECO:0000256" key="10">
    <source>
        <dbReference type="ARBA" id="ARBA00023004"/>
    </source>
</evidence>
<comment type="similarity">
    <text evidence="4">Belongs to the radical SAM superfamily. KamA family.</text>
</comment>
<dbReference type="PANTHER" id="PTHR30538:SF1">
    <property type="entry name" value="L-LYSINE 2,3-AMINOMUTASE"/>
    <property type="match status" value="1"/>
</dbReference>
<dbReference type="EMBL" id="ANOH01000079">
    <property type="protein sequence ID" value="EMI57578.1"/>
    <property type="molecule type" value="Genomic_DNA"/>
</dbReference>
<evidence type="ECO:0000256" key="5">
    <source>
        <dbReference type="ARBA" id="ARBA00022363"/>
    </source>
</evidence>
<comment type="cofactor">
    <cofactor evidence="2 15">
        <name>pyridoxal 5'-phosphate</name>
        <dbReference type="ChEBI" id="CHEBI:597326"/>
    </cofactor>
</comment>
<dbReference type="PANTHER" id="PTHR30538">
    <property type="entry name" value="LYSINE 2,3-AMINOMUTASE-RELATED"/>
    <property type="match status" value="1"/>
</dbReference>
<evidence type="ECO:0000259" key="17">
    <source>
        <dbReference type="PROSITE" id="PS51918"/>
    </source>
</evidence>
<dbReference type="Proteomes" id="UP000011885">
    <property type="component" value="Unassembled WGS sequence"/>
</dbReference>